<keyword evidence="2" id="KW-0560">Oxidoreductase</keyword>
<dbReference type="Pfam" id="PF03446">
    <property type="entry name" value="NAD_binding_2"/>
    <property type="match status" value="1"/>
</dbReference>
<dbReference type="Gene3D" id="1.10.1040.10">
    <property type="entry name" value="N-(1-d-carboxylethyl)-l-norvaline Dehydrogenase, domain 2"/>
    <property type="match status" value="1"/>
</dbReference>
<feature type="domain" description="NADPH-dependent reductive aminase-like C-terminal" evidence="5">
    <location>
        <begin position="161"/>
        <end position="286"/>
    </location>
</feature>
<dbReference type="PANTHER" id="PTHR43580">
    <property type="entry name" value="OXIDOREDUCTASE GLYR1-RELATED"/>
    <property type="match status" value="1"/>
</dbReference>
<dbReference type="Proteomes" id="UP001552594">
    <property type="component" value="Unassembled WGS sequence"/>
</dbReference>
<dbReference type="RefSeq" id="WP_109280184.1">
    <property type="nucleotide sequence ID" value="NZ_JBFAUK010000011.1"/>
</dbReference>
<dbReference type="Gene3D" id="3.40.50.720">
    <property type="entry name" value="NAD(P)-binding Rossmann-like Domain"/>
    <property type="match status" value="1"/>
</dbReference>
<dbReference type="InterPro" id="IPR048666">
    <property type="entry name" value="RedAm-like_C"/>
</dbReference>
<protein>
    <submittedName>
        <fullName evidence="6">NAD(P)-binding domain-containing protein</fullName>
    </submittedName>
</protein>
<keyword evidence="3" id="KW-0732">Signal</keyword>
<reference evidence="6 7" key="1">
    <citation type="submission" date="2024-06" db="EMBL/GenBank/DDBJ databases">
        <title>The Natural Products Discovery Center: Release of the First 8490 Sequenced Strains for Exploring Actinobacteria Biosynthetic Diversity.</title>
        <authorList>
            <person name="Kalkreuter E."/>
            <person name="Kautsar S.A."/>
            <person name="Yang D."/>
            <person name="Bader C.D."/>
            <person name="Teijaro C.N."/>
            <person name="Fluegel L."/>
            <person name="Davis C.M."/>
            <person name="Simpson J.R."/>
            <person name="Lauterbach L."/>
            <person name="Steele A.D."/>
            <person name="Gui C."/>
            <person name="Meng S."/>
            <person name="Li G."/>
            <person name="Viehrig K."/>
            <person name="Ye F."/>
            <person name="Su P."/>
            <person name="Kiefer A.F."/>
            <person name="Nichols A."/>
            <person name="Cepeda A.J."/>
            <person name="Yan W."/>
            <person name="Fan B."/>
            <person name="Jiang Y."/>
            <person name="Adhikari A."/>
            <person name="Zheng C.-J."/>
            <person name="Schuster L."/>
            <person name="Cowan T.M."/>
            <person name="Smanski M.J."/>
            <person name="Chevrette M.G."/>
            <person name="De Carvalho L.P.S."/>
            <person name="Shen B."/>
        </authorList>
    </citation>
    <scope>NUCLEOTIDE SEQUENCE [LARGE SCALE GENOMIC DNA]</scope>
    <source>
        <strain evidence="6 7">NPDC052347</strain>
    </source>
</reference>
<dbReference type="InterPro" id="IPR051265">
    <property type="entry name" value="HIBADH-related_NP60_sf"/>
</dbReference>
<dbReference type="InterPro" id="IPR013328">
    <property type="entry name" value="6PGD_dom2"/>
</dbReference>
<dbReference type="SUPFAM" id="SSF51735">
    <property type="entry name" value="NAD(P)-binding Rossmann-fold domains"/>
    <property type="match status" value="1"/>
</dbReference>
<organism evidence="6 7">
    <name type="scientific">Streptomyces orinoci</name>
    <name type="common">Streptoverticillium orinoci</name>
    <dbReference type="NCBI Taxonomy" id="67339"/>
    <lineage>
        <taxon>Bacteria</taxon>
        <taxon>Bacillati</taxon>
        <taxon>Actinomycetota</taxon>
        <taxon>Actinomycetes</taxon>
        <taxon>Kitasatosporales</taxon>
        <taxon>Streptomycetaceae</taxon>
        <taxon>Streptomyces</taxon>
    </lineage>
</organism>
<feature type="chain" id="PRO_5046789767" evidence="3">
    <location>
        <begin position="20"/>
        <end position="290"/>
    </location>
</feature>
<evidence type="ECO:0000256" key="1">
    <source>
        <dbReference type="ARBA" id="ARBA00009080"/>
    </source>
</evidence>
<dbReference type="InterPro" id="IPR036291">
    <property type="entry name" value="NAD(P)-bd_dom_sf"/>
</dbReference>
<evidence type="ECO:0000313" key="7">
    <source>
        <dbReference type="Proteomes" id="UP001552594"/>
    </source>
</evidence>
<evidence type="ECO:0000313" key="6">
    <source>
        <dbReference type="EMBL" id="MEV5507993.1"/>
    </source>
</evidence>
<dbReference type="PANTHER" id="PTHR43580:SF2">
    <property type="entry name" value="CYTOKINE-LIKE NUCLEAR FACTOR N-PAC"/>
    <property type="match status" value="1"/>
</dbReference>
<comment type="similarity">
    <text evidence="1">Belongs to the HIBADH-related family.</text>
</comment>
<keyword evidence="7" id="KW-1185">Reference proteome</keyword>
<dbReference type="PIRSF" id="PIRSF000103">
    <property type="entry name" value="HIBADH"/>
    <property type="match status" value="1"/>
</dbReference>
<dbReference type="Pfam" id="PF21761">
    <property type="entry name" value="RedAm-like_C"/>
    <property type="match status" value="1"/>
</dbReference>
<gene>
    <name evidence="6" type="ORF">AB0L16_16165</name>
</gene>
<dbReference type="SUPFAM" id="SSF48179">
    <property type="entry name" value="6-phosphogluconate dehydrogenase C-terminal domain-like"/>
    <property type="match status" value="1"/>
</dbReference>
<accession>A0ABV3JZ68</accession>
<name>A0ABV3JZ68_STRON</name>
<evidence type="ECO:0000256" key="3">
    <source>
        <dbReference type="SAM" id="SignalP"/>
    </source>
</evidence>
<feature type="signal peptide" evidence="3">
    <location>
        <begin position="1"/>
        <end position="19"/>
    </location>
</feature>
<sequence length="290" mass="30120">MGKQAVTVIGLGPMGQAMAAAFLSGGHPVTVWNRTASKAEALAAQGAVVASSAEEALAAQELVVLSLTDYDAMYAILEPAAPALAGRVLVNLSSDTPERARAAAAWAAGHGAEHLTGGVQVPPALIGKPGAATYYSGPREVFDAHRETLEVLTEADFRGTDPGLAAMYYQALMTTFWTGMLGCLQTLALARAHGVTATEMLPQVSKAMTLLPGILGSYASHIDAGRHPGDDARLSMGAASMQHVLHTNRDAGLDTTLLSAVDEIFRRGMARGLAENSFSSLVEVLNNPAE</sequence>
<feature type="domain" description="6-phosphogluconate dehydrogenase NADP-binding" evidence="4">
    <location>
        <begin position="6"/>
        <end position="152"/>
    </location>
</feature>
<proteinExistence type="inferred from homology"/>
<comment type="caution">
    <text evidence="6">The sequence shown here is derived from an EMBL/GenBank/DDBJ whole genome shotgun (WGS) entry which is preliminary data.</text>
</comment>
<dbReference type="InterPro" id="IPR006115">
    <property type="entry name" value="6PGDH_NADP-bd"/>
</dbReference>
<dbReference type="EMBL" id="JBFAUK010000011">
    <property type="protein sequence ID" value="MEV5507993.1"/>
    <property type="molecule type" value="Genomic_DNA"/>
</dbReference>
<dbReference type="InterPro" id="IPR008927">
    <property type="entry name" value="6-PGluconate_DH-like_C_sf"/>
</dbReference>
<evidence type="ECO:0000259" key="5">
    <source>
        <dbReference type="Pfam" id="PF21761"/>
    </source>
</evidence>
<dbReference type="InterPro" id="IPR015815">
    <property type="entry name" value="HIBADH-related"/>
</dbReference>
<evidence type="ECO:0000259" key="4">
    <source>
        <dbReference type="Pfam" id="PF03446"/>
    </source>
</evidence>
<evidence type="ECO:0000256" key="2">
    <source>
        <dbReference type="ARBA" id="ARBA00023002"/>
    </source>
</evidence>